<feature type="transmembrane region" description="Helical" evidence="8">
    <location>
        <begin position="20"/>
        <end position="41"/>
    </location>
</feature>
<evidence type="ECO:0000256" key="7">
    <source>
        <dbReference type="ARBA" id="ARBA00023136"/>
    </source>
</evidence>
<dbReference type="InterPro" id="IPR011527">
    <property type="entry name" value="ABC1_TM_dom"/>
</dbReference>
<dbReference type="GO" id="GO:0030253">
    <property type="term" value="P:protein secretion by the type I secretion system"/>
    <property type="evidence" value="ECO:0007669"/>
    <property type="project" value="InterPro"/>
</dbReference>
<gene>
    <name evidence="11" type="ORF">BHK69_13195</name>
</gene>
<dbReference type="STRING" id="1526658.BHK69_13195"/>
<evidence type="ECO:0000313" key="12">
    <source>
        <dbReference type="Proteomes" id="UP000094969"/>
    </source>
</evidence>
<dbReference type="InterPro" id="IPR010128">
    <property type="entry name" value="ATPase_T1SS_PrtD-like"/>
</dbReference>
<evidence type="ECO:0000256" key="4">
    <source>
        <dbReference type="ARBA" id="ARBA00022741"/>
    </source>
</evidence>
<evidence type="ECO:0000259" key="9">
    <source>
        <dbReference type="PROSITE" id="PS50893"/>
    </source>
</evidence>
<comment type="subcellular location">
    <subcellularLocation>
        <location evidence="1">Cell membrane</location>
        <topology evidence="1">Multi-pass membrane protein</topology>
    </subcellularLocation>
</comment>
<dbReference type="EMBL" id="CP017147">
    <property type="protein sequence ID" value="AOO81290.1"/>
    <property type="molecule type" value="Genomic_DNA"/>
</dbReference>
<evidence type="ECO:0000259" key="10">
    <source>
        <dbReference type="PROSITE" id="PS50929"/>
    </source>
</evidence>
<evidence type="ECO:0000256" key="1">
    <source>
        <dbReference type="ARBA" id="ARBA00004651"/>
    </source>
</evidence>
<keyword evidence="6 8" id="KW-1133">Transmembrane helix</keyword>
<dbReference type="SUPFAM" id="SSF90123">
    <property type="entry name" value="ABC transporter transmembrane region"/>
    <property type="match status" value="1"/>
</dbReference>
<dbReference type="SMART" id="SM00382">
    <property type="entry name" value="AAA"/>
    <property type="match status" value="1"/>
</dbReference>
<keyword evidence="5" id="KW-0067">ATP-binding</keyword>
<organism evidence="11 12">
    <name type="scientific">Bosea vaviloviae</name>
    <dbReference type="NCBI Taxonomy" id="1526658"/>
    <lineage>
        <taxon>Bacteria</taxon>
        <taxon>Pseudomonadati</taxon>
        <taxon>Pseudomonadota</taxon>
        <taxon>Alphaproteobacteria</taxon>
        <taxon>Hyphomicrobiales</taxon>
        <taxon>Boseaceae</taxon>
        <taxon>Bosea</taxon>
    </lineage>
</organism>
<feature type="domain" description="ABC transmembrane type-1" evidence="10">
    <location>
        <begin position="28"/>
        <end position="304"/>
    </location>
</feature>
<protein>
    <submittedName>
        <fullName evidence="11">Type I secretion protein</fullName>
    </submittedName>
</protein>
<dbReference type="GO" id="GO:0005524">
    <property type="term" value="F:ATP binding"/>
    <property type="evidence" value="ECO:0007669"/>
    <property type="project" value="UniProtKB-KW"/>
</dbReference>
<dbReference type="Gene3D" id="1.20.1560.10">
    <property type="entry name" value="ABC transporter type 1, transmembrane domain"/>
    <property type="match status" value="1"/>
</dbReference>
<proteinExistence type="inferred from homology"/>
<dbReference type="InterPro" id="IPR039421">
    <property type="entry name" value="Type_1_exporter"/>
</dbReference>
<feature type="transmembrane region" description="Helical" evidence="8">
    <location>
        <begin position="160"/>
        <end position="179"/>
    </location>
</feature>
<keyword evidence="12" id="KW-1185">Reference proteome</keyword>
<evidence type="ECO:0000256" key="8">
    <source>
        <dbReference type="SAM" id="Phobius"/>
    </source>
</evidence>
<keyword evidence="4" id="KW-0547">Nucleotide-binding</keyword>
<dbReference type="InterPro" id="IPR017871">
    <property type="entry name" value="ABC_transporter-like_CS"/>
</dbReference>
<dbReference type="RefSeq" id="WP_069690504.1">
    <property type="nucleotide sequence ID" value="NZ_CP017147.1"/>
</dbReference>
<keyword evidence="7 8" id="KW-0472">Membrane</keyword>
<dbReference type="Gene3D" id="3.40.50.300">
    <property type="entry name" value="P-loop containing nucleotide triphosphate hydrolases"/>
    <property type="match status" value="1"/>
</dbReference>
<keyword evidence="3 8" id="KW-0812">Transmembrane</keyword>
<dbReference type="PROSITE" id="PS50893">
    <property type="entry name" value="ABC_TRANSPORTER_2"/>
    <property type="match status" value="1"/>
</dbReference>
<feature type="transmembrane region" description="Helical" evidence="8">
    <location>
        <begin position="61"/>
        <end position="79"/>
    </location>
</feature>
<dbReference type="KEGG" id="bvv:BHK69_13195"/>
<evidence type="ECO:0000256" key="2">
    <source>
        <dbReference type="ARBA" id="ARBA00005417"/>
    </source>
</evidence>
<dbReference type="PANTHER" id="PTHR24221">
    <property type="entry name" value="ATP-BINDING CASSETTE SUB-FAMILY B"/>
    <property type="match status" value="1"/>
</dbReference>
<accession>A0A1D7U1Q3</accession>
<dbReference type="GO" id="GO:0005886">
    <property type="term" value="C:plasma membrane"/>
    <property type="evidence" value="ECO:0007669"/>
    <property type="project" value="UniProtKB-SubCell"/>
</dbReference>
<sequence length="578" mass="61455">MATISQSEKSDPEIKNALRICMASFGSVALFSGFINILYLTGSMYMLQVYDRVLTSRSTATLVYLSLIAILAFSLQGVLDGVRSRMLARIGARFNELLAPRVYQVVAELPLRGVSGSEVMTPVRDLDQIRAFLSGMGPIALFDMPFLPIFLVVTFLLHPWLGYMTVFGALVIVALTLLVELRSRQPTRALAEVGAHRQNLVESTRRNAEIIAALGMRRAFLGRYTAISNRHVAETLRASDVTNGIGAFAKIFRQILQSASLGLGAYLAIRGEISAGSIIAASILTSRALSPIENAVANWRGFVSARQGLRRLEGSLSFVAPAQARLSLPVPSLDLQVSDLYVAPPGQSKPVLNAVSLLLKAGDGLGILGTTGSGKSTLARAIVGVWPPLKGSVRIDGAALDQWGDQLGQHVGYLPQDVELFDGTVAENIARFSAGATPEAIVTAAKAAAAHALILGLPKGYDTRIGEAGVALSGGQRQRIALARALYGNPFLVVLDEPNANLDSEGDEALNSAIHAARTRGSIVIIITHRPSGLGAVNLVSILKDGRMTAIFNRDEVMPSILQPAPASPLLSDRLVSA</sequence>
<dbReference type="GO" id="GO:0016887">
    <property type="term" value="F:ATP hydrolysis activity"/>
    <property type="evidence" value="ECO:0007669"/>
    <property type="project" value="InterPro"/>
</dbReference>
<dbReference type="PANTHER" id="PTHR24221:SF248">
    <property type="entry name" value="ABC TRANSPORTER TRANSMEMBRANE REGION"/>
    <property type="match status" value="1"/>
</dbReference>
<dbReference type="GO" id="GO:0034040">
    <property type="term" value="F:ATPase-coupled lipid transmembrane transporter activity"/>
    <property type="evidence" value="ECO:0007669"/>
    <property type="project" value="TreeGrafter"/>
</dbReference>
<dbReference type="Proteomes" id="UP000094969">
    <property type="component" value="Chromosome"/>
</dbReference>
<dbReference type="NCBIfam" id="TIGR01842">
    <property type="entry name" value="type_I_sec_PrtD"/>
    <property type="match status" value="1"/>
</dbReference>
<evidence type="ECO:0000256" key="3">
    <source>
        <dbReference type="ARBA" id="ARBA00022692"/>
    </source>
</evidence>
<evidence type="ECO:0000256" key="5">
    <source>
        <dbReference type="ARBA" id="ARBA00022840"/>
    </source>
</evidence>
<dbReference type="InterPro" id="IPR003439">
    <property type="entry name" value="ABC_transporter-like_ATP-bd"/>
</dbReference>
<dbReference type="InterPro" id="IPR003593">
    <property type="entry name" value="AAA+_ATPase"/>
</dbReference>
<dbReference type="PROSITE" id="PS50929">
    <property type="entry name" value="ABC_TM1F"/>
    <property type="match status" value="1"/>
</dbReference>
<dbReference type="OrthoDB" id="9808328at2"/>
<dbReference type="GO" id="GO:0030256">
    <property type="term" value="C:type I protein secretion system complex"/>
    <property type="evidence" value="ECO:0007669"/>
    <property type="project" value="InterPro"/>
</dbReference>
<dbReference type="InterPro" id="IPR036640">
    <property type="entry name" value="ABC1_TM_sf"/>
</dbReference>
<reference evidence="11 12" key="1">
    <citation type="journal article" date="2015" name="Antonie Van Leeuwenhoek">
        <title>Bosea vaviloviae sp. nov., a new species of slow-growing rhizobia isolated from nodules of the relict species Vavilovia formosa (Stev.) Fed.</title>
        <authorList>
            <person name="Safronova V.I."/>
            <person name="Kuznetsova I.G."/>
            <person name="Sazanova A.L."/>
            <person name="Kimeklis A.K."/>
            <person name="Belimov A.A."/>
            <person name="Andronov E.E."/>
            <person name="Pinaev A.G."/>
            <person name="Chizhevskaya E.P."/>
            <person name="Pukhaev A.R."/>
            <person name="Popov K.P."/>
            <person name="Willems A."/>
            <person name="Tikhonovich I.A."/>
        </authorList>
    </citation>
    <scope>NUCLEOTIDE SEQUENCE [LARGE SCALE GENOMIC DNA]</scope>
    <source>
        <strain evidence="11 12">Vaf18</strain>
    </source>
</reference>
<comment type="similarity">
    <text evidence="2">Belongs to the ABC transporter superfamily.</text>
</comment>
<evidence type="ECO:0000256" key="6">
    <source>
        <dbReference type="ARBA" id="ARBA00022989"/>
    </source>
</evidence>
<dbReference type="Pfam" id="PF00005">
    <property type="entry name" value="ABC_tran"/>
    <property type="match status" value="1"/>
</dbReference>
<dbReference type="SUPFAM" id="SSF52540">
    <property type="entry name" value="P-loop containing nucleoside triphosphate hydrolases"/>
    <property type="match status" value="1"/>
</dbReference>
<dbReference type="Pfam" id="PF00664">
    <property type="entry name" value="ABC_membrane"/>
    <property type="match status" value="1"/>
</dbReference>
<evidence type="ECO:0000313" key="11">
    <source>
        <dbReference type="EMBL" id="AOO81290.1"/>
    </source>
</evidence>
<dbReference type="InterPro" id="IPR027417">
    <property type="entry name" value="P-loop_NTPase"/>
</dbReference>
<feature type="transmembrane region" description="Helical" evidence="8">
    <location>
        <begin position="131"/>
        <end position="154"/>
    </location>
</feature>
<dbReference type="GO" id="GO:0140359">
    <property type="term" value="F:ABC-type transporter activity"/>
    <property type="evidence" value="ECO:0007669"/>
    <property type="project" value="InterPro"/>
</dbReference>
<dbReference type="PROSITE" id="PS00211">
    <property type="entry name" value="ABC_TRANSPORTER_1"/>
    <property type="match status" value="1"/>
</dbReference>
<name>A0A1D7U1Q3_9HYPH</name>
<dbReference type="AlphaFoldDB" id="A0A1D7U1Q3"/>
<feature type="domain" description="ABC transporter" evidence="9">
    <location>
        <begin position="335"/>
        <end position="570"/>
    </location>
</feature>